<accession>A0A2T2WFN5</accession>
<dbReference type="InterPro" id="IPR050490">
    <property type="entry name" value="Bact_solute-bd_prot1"/>
</dbReference>
<dbReference type="Gene3D" id="3.40.190.10">
    <property type="entry name" value="Periplasmic binding protein-like II"/>
    <property type="match status" value="2"/>
</dbReference>
<dbReference type="EMBL" id="PXYV01000044">
    <property type="protein sequence ID" value="PSR21033.1"/>
    <property type="molecule type" value="Genomic_DNA"/>
</dbReference>
<sequence length="437" mass="47940">MTRFRRLTALALMAPIALITTLSMAHFAVAAHRPNTTSHKVVHITYWAGHSSGALHAAVVAEVQKFNATHPGIQVTFHPIGASHHGLAAFEAGQAPNVGMLSEWIVPQLIQAGALIRLNTWVSGKGGLSAAQIKDDYYPVVWNDMKEPDGAQYLMPLEKKSLVVIYYNEHLFKKAGIAAPPKSWEQVGQDAEKITALGSQYHGIAWTPSLRQYFDIVTADGGDVFSTKTHRTHFALGNRPAENALAMLRTWIKKGWMIQTSGYQYQLDFGTGNVGMLIDASAGYTYDKASVGGKFVMGGVAAPVGTSGHPYQYINGASLAMFNVGTAAQKQASWTFVKYLSSPQTNVYWDEHTNYLPLGPQAYRMMEAFYKTHPAEAASFSNPRYWWYKPRNPNYEAAKAAMETPFDKALRGTLSPVNAATQMTQIGTQYLTGQIKG</sequence>
<dbReference type="PANTHER" id="PTHR43649:SF12">
    <property type="entry name" value="DIACETYLCHITOBIOSE BINDING PROTEIN DASA"/>
    <property type="match status" value="1"/>
</dbReference>
<dbReference type="Pfam" id="PF01547">
    <property type="entry name" value="SBP_bac_1"/>
    <property type="match status" value="1"/>
</dbReference>
<organism evidence="2 3">
    <name type="scientific">Sulfobacillus acidophilus</name>
    <dbReference type="NCBI Taxonomy" id="53633"/>
    <lineage>
        <taxon>Bacteria</taxon>
        <taxon>Bacillati</taxon>
        <taxon>Bacillota</taxon>
        <taxon>Clostridia</taxon>
        <taxon>Eubacteriales</taxon>
        <taxon>Clostridiales Family XVII. Incertae Sedis</taxon>
        <taxon>Sulfobacillus</taxon>
    </lineage>
</organism>
<dbReference type="InterPro" id="IPR006059">
    <property type="entry name" value="SBP"/>
</dbReference>
<evidence type="ECO:0000256" key="1">
    <source>
        <dbReference type="SAM" id="SignalP"/>
    </source>
</evidence>
<keyword evidence="1" id="KW-0732">Signal</keyword>
<evidence type="ECO:0000313" key="3">
    <source>
        <dbReference type="Proteomes" id="UP000241848"/>
    </source>
</evidence>
<dbReference type="SUPFAM" id="SSF53850">
    <property type="entry name" value="Periplasmic binding protein-like II"/>
    <property type="match status" value="1"/>
</dbReference>
<gene>
    <name evidence="2" type="ORF">C7B45_12405</name>
</gene>
<dbReference type="AlphaFoldDB" id="A0A2T2WFN5"/>
<dbReference type="Proteomes" id="UP000241848">
    <property type="component" value="Unassembled WGS sequence"/>
</dbReference>
<proteinExistence type="predicted"/>
<evidence type="ECO:0000313" key="2">
    <source>
        <dbReference type="EMBL" id="PSR21033.1"/>
    </source>
</evidence>
<feature type="signal peptide" evidence="1">
    <location>
        <begin position="1"/>
        <end position="25"/>
    </location>
</feature>
<dbReference type="PANTHER" id="PTHR43649">
    <property type="entry name" value="ARABINOSE-BINDING PROTEIN-RELATED"/>
    <property type="match status" value="1"/>
</dbReference>
<name>A0A2T2WFN5_9FIRM</name>
<feature type="chain" id="PRO_5039728307" evidence="1">
    <location>
        <begin position="26"/>
        <end position="437"/>
    </location>
</feature>
<reference evidence="2 3" key="1">
    <citation type="journal article" date="2014" name="BMC Genomics">
        <title>Comparison of environmental and isolate Sulfobacillus genomes reveals diverse carbon, sulfur, nitrogen, and hydrogen metabolisms.</title>
        <authorList>
            <person name="Justice N.B."/>
            <person name="Norman A."/>
            <person name="Brown C.T."/>
            <person name="Singh A."/>
            <person name="Thomas B.C."/>
            <person name="Banfield J.F."/>
        </authorList>
    </citation>
    <scope>NUCLEOTIDE SEQUENCE [LARGE SCALE GENOMIC DNA]</scope>
    <source>
        <strain evidence="2">AMDSBA3</strain>
    </source>
</reference>
<comment type="caution">
    <text evidence="2">The sequence shown here is derived from an EMBL/GenBank/DDBJ whole genome shotgun (WGS) entry which is preliminary data.</text>
</comment>
<protein>
    <submittedName>
        <fullName evidence="2">ABC transporter substrate-binding protein</fullName>
    </submittedName>
</protein>